<name>A0A2P2QP11_RHIMU</name>
<sequence>MGHLQKLCVLAGYFTQLNCLTKIQLKLVNIHFCPPIHSFDFSQRQNGS</sequence>
<dbReference type="AlphaFoldDB" id="A0A2P2QP11"/>
<accession>A0A2P2QP11</accession>
<proteinExistence type="predicted"/>
<reference evidence="1" key="1">
    <citation type="submission" date="2018-02" db="EMBL/GenBank/DDBJ databases">
        <title>Rhizophora mucronata_Transcriptome.</title>
        <authorList>
            <person name="Meera S.P."/>
            <person name="Sreeshan A."/>
            <person name="Augustine A."/>
        </authorList>
    </citation>
    <scope>NUCLEOTIDE SEQUENCE</scope>
    <source>
        <tissue evidence="1">Leaf</tissue>
    </source>
</reference>
<protein>
    <submittedName>
        <fullName evidence="1">Uncharacterized protein</fullName>
    </submittedName>
</protein>
<dbReference type="EMBL" id="GGEC01088140">
    <property type="protein sequence ID" value="MBX68624.1"/>
    <property type="molecule type" value="Transcribed_RNA"/>
</dbReference>
<evidence type="ECO:0000313" key="1">
    <source>
        <dbReference type="EMBL" id="MBX68624.1"/>
    </source>
</evidence>
<organism evidence="1">
    <name type="scientific">Rhizophora mucronata</name>
    <name type="common">Asiatic mangrove</name>
    <dbReference type="NCBI Taxonomy" id="61149"/>
    <lineage>
        <taxon>Eukaryota</taxon>
        <taxon>Viridiplantae</taxon>
        <taxon>Streptophyta</taxon>
        <taxon>Embryophyta</taxon>
        <taxon>Tracheophyta</taxon>
        <taxon>Spermatophyta</taxon>
        <taxon>Magnoliopsida</taxon>
        <taxon>eudicotyledons</taxon>
        <taxon>Gunneridae</taxon>
        <taxon>Pentapetalae</taxon>
        <taxon>rosids</taxon>
        <taxon>fabids</taxon>
        <taxon>Malpighiales</taxon>
        <taxon>Rhizophoraceae</taxon>
        <taxon>Rhizophora</taxon>
    </lineage>
</organism>